<evidence type="ECO:0000259" key="4">
    <source>
        <dbReference type="Pfam" id="PF23666"/>
    </source>
</evidence>
<evidence type="ECO:0000259" key="2">
    <source>
        <dbReference type="Pfam" id="PF13547"/>
    </source>
</evidence>
<dbReference type="InterPro" id="IPR032876">
    <property type="entry name" value="J_dom"/>
</dbReference>
<dbReference type="InterPro" id="IPR056490">
    <property type="entry name" value="Rcc01698_C"/>
</dbReference>
<evidence type="ECO:0000259" key="3">
    <source>
        <dbReference type="Pfam" id="PF13550"/>
    </source>
</evidence>
<evidence type="ECO:0000313" key="5">
    <source>
        <dbReference type="EMBL" id="SEA22820.1"/>
    </source>
</evidence>
<keyword evidence="1" id="KW-0732">Signal</keyword>
<feature type="domain" description="Tip attachment protein J" evidence="3">
    <location>
        <begin position="800"/>
        <end position="958"/>
    </location>
</feature>
<reference evidence="5 6" key="1">
    <citation type="submission" date="2016-10" db="EMBL/GenBank/DDBJ databases">
        <authorList>
            <person name="de Groot N.N."/>
        </authorList>
    </citation>
    <scope>NUCLEOTIDE SEQUENCE [LARGE SCALE GENOMIC DNA]</scope>
    <source>
        <strain evidence="5 6">DSM 15345</strain>
    </source>
</reference>
<feature type="domain" description="GTA TIM-barrel-like" evidence="2">
    <location>
        <begin position="443"/>
        <end position="739"/>
    </location>
</feature>
<evidence type="ECO:0000313" key="6">
    <source>
        <dbReference type="Proteomes" id="UP000198703"/>
    </source>
</evidence>
<feature type="domain" description="Rcc01698-like C-terminal" evidence="4">
    <location>
        <begin position="1051"/>
        <end position="1149"/>
    </location>
</feature>
<gene>
    <name evidence="5" type="ORF">SAMN05444370_103531</name>
</gene>
<protein>
    <submittedName>
        <fullName evidence="5">Putative phage tail protein</fullName>
    </submittedName>
</protein>
<dbReference type="Proteomes" id="UP000198703">
    <property type="component" value="Unassembled WGS sequence"/>
</dbReference>
<dbReference type="Gene3D" id="3.20.20.80">
    <property type="entry name" value="Glycosidases"/>
    <property type="match status" value="1"/>
</dbReference>
<keyword evidence="6" id="KW-1185">Reference proteome</keyword>
<dbReference type="InterPro" id="IPR017853">
    <property type="entry name" value="GH"/>
</dbReference>
<dbReference type="STRING" id="89524.SAMN05444370_103531"/>
<feature type="chain" id="PRO_5011771073" evidence="1">
    <location>
        <begin position="20"/>
        <end position="1309"/>
    </location>
</feature>
<feature type="signal peptide" evidence="1">
    <location>
        <begin position="1"/>
        <end position="19"/>
    </location>
</feature>
<sequence length="1309" mass="136338">MATLVLAAAGAAAGSAAGAALGAGLAGAGAVLGRAAGGVLGGVIDQRILGDGAAAVDTGRVAQFRVMSGREGAPIPRVYGRMRVGGQVVWASRFREETSTGGGGKGGAPAVRSHRYSVSLAVALCEGPVERIGRVWADGALLDISLVEHRLHRGTEDQAPDPLIEAIEGAAPAYRGTAYVVFEDLDLGRFGNRVPQFNVEVFRQPKAPAGLSDEIAPPLSQLVRAVALSPGSGEFSLNLEPVRRRIGPGASVTENVNGLAERADALAAFDQLQEEAPACGAASLVVSWFGDDLRCGQCRIRPGVETRDKLTEPVAWRAGGADRASAALVGQRDGRPVFGGTPSDDGVAATLREMKRRGISAMFYPFILMDVPPGSGRPNPHGGEQPAYPWRGRITLDVAPGLPGSVDRTTAAEAQVAAFFGAARVSDFSVAGDAVSYHGPEEWGLRRFILHYAHLCAAAGGVEAFCIGSELRGLTWIRSGPGVYPAVAALRALAADVRAILGPTTKIGYAADWSEYFGHQPADGSGDAAFHLDPLWADPAIDFVGVDNYMPLADWRDGDGHLDAAAGSGHSLAYLRSQVEGGEGFDWYYATDADRAAQRRSPITDGAHDEPWMFRFKDIRNWWSRRHHDRIGGVRSASPTAWVPMSKPFWFTEIGCPAVDKGANQPNVFVDPKSSESALPHFSSGARDEAMQRRYLQAALGYWEDAGRNPVSPVYGGPMVDPARAYVWTWDLRPWPDFPQRLSVWSDGANHRLGHWITGRLGGAGLAETVAEICGEAGVASVDVAGLHDVLDGALQEATQTARAALQPLMVAFGFDMVENGDGLRFIPRGATAAAAVAPDGCAADGDGAAFALTRSPAQSAPDAVRVAYHAGDGAYEAAVAEARLGPGPARRVEAADLGLALAGEAAQDAAERLLHGAHAAAEEARFVLPPSSLALEAGDVALVETGRGPVPMRIDRVIEGAAGASRAMTARRVDAAALRRARAPARTVRPPQPPAREPVELAVFEAPAPDQTDLALSIACFAAPWPGPVAVWRDGGDGAAAPAILLDRPATMGALAQVAPDAAPARWAGAALEVELFGGALTALAAEGVLGGGNRAALRHDDGSWEALQFAGAELIAPRRWRLTGLLRGQAGSEAALAAPAGAGARLVLLDGAVGRLPIAASSLGAPLRLIAGPAHLPPESAAHRVVEFTPAGLGLRPWAPAHLAAMREADGALAISWVRRARLGGDAWGVVEPPVGEEAERYRVTARIGGAVVRQTDVTAPAWRYGTAEQAADAARGGTAEGALTVSVAQLSATVGPGWERRVLIDV</sequence>
<name>A0A1H3ZGM8_9RHOB</name>
<accession>A0A1H3ZGM8</accession>
<evidence type="ECO:0000256" key="1">
    <source>
        <dbReference type="SAM" id="SignalP"/>
    </source>
</evidence>
<dbReference type="Pfam" id="PF13550">
    <property type="entry name" value="Phage-tail_3"/>
    <property type="match status" value="1"/>
</dbReference>
<dbReference type="SUPFAM" id="SSF51445">
    <property type="entry name" value="(Trans)glycosidases"/>
    <property type="match status" value="1"/>
</dbReference>
<dbReference type="RefSeq" id="WP_093251432.1">
    <property type="nucleotide sequence ID" value="NZ_FNQM01000003.1"/>
</dbReference>
<proteinExistence type="predicted"/>
<dbReference type="Pfam" id="PF13547">
    <property type="entry name" value="GTA_TIM"/>
    <property type="match status" value="1"/>
</dbReference>
<dbReference type="EMBL" id="FNQM01000003">
    <property type="protein sequence ID" value="SEA22820.1"/>
    <property type="molecule type" value="Genomic_DNA"/>
</dbReference>
<dbReference type="InterPro" id="IPR025195">
    <property type="entry name" value="GTA_TIM_dom"/>
</dbReference>
<organism evidence="5 6">
    <name type="scientific">Rubrimonas cliftonensis</name>
    <dbReference type="NCBI Taxonomy" id="89524"/>
    <lineage>
        <taxon>Bacteria</taxon>
        <taxon>Pseudomonadati</taxon>
        <taxon>Pseudomonadota</taxon>
        <taxon>Alphaproteobacteria</taxon>
        <taxon>Rhodobacterales</taxon>
        <taxon>Paracoccaceae</taxon>
        <taxon>Rubrimonas</taxon>
    </lineage>
</organism>
<dbReference type="OrthoDB" id="8445115at2"/>
<dbReference type="Pfam" id="PF23666">
    <property type="entry name" value="Rcc01698_C"/>
    <property type="match status" value="1"/>
</dbReference>
<dbReference type="CDD" id="cd19607">
    <property type="entry name" value="GTA_TIM-barrel-like"/>
    <property type="match status" value="1"/>
</dbReference>